<dbReference type="RefSeq" id="WP_340529688.1">
    <property type="nucleotide sequence ID" value="NZ_FMSH01000484.1"/>
</dbReference>
<dbReference type="AlphaFoldDB" id="A0A1K0JNM1"/>
<evidence type="ECO:0000313" key="2">
    <source>
        <dbReference type="EMBL" id="SCU95545.1"/>
    </source>
</evidence>
<keyword evidence="1" id="KW-0472">Membrane</keyword>
<protein>
    <submittedName>
        <fullName evidence="2">Uncharacterized protein</fullName>
    </submittedName>
</protein>
<gene>
    <name evidence="2" type="ORF">CNECB9_5340008</name>
</gene>
<reference evidence="2" key="1">
    <citation type="submission" date="2016-09" db="EMBL/GenBank/DDBJ databases">
        <authorList>
            <person name="Capua I."/>
            <person name="De Benedictis P."/>
            <person name="Joannis T."/>
            <person name="Lombin L.H."/>
            <person name="Cattoli G."/>
        </authorList>
    </citation>
    <scope>NUCLEOTIDE SEQUENCE</scope>
    <source>
        <strain evidence="2">B9</strain>
    </source>
</reference>
<accession>A0A1K0JNM1</accession>
<keyword evidence="1" id="KW-0812">Transmembrane</keyword>
<sequence>MQLLRVVILIAATVALVCVVLLGLRASEGLFVKPIEVSEEIKIAPKSFKTGKIAEAPKTAESKAQTDEVKKLAQALGNVLSKHFSRLVKPAGSLNAAAIEEIVGSYVNDKDFGPIFVEGLTKYLDESLGLDESAAGTKSPDSFFGDVDKIFKHYETQYKAERSRIESEKRAAVADAEAKKLDAIQALYWSASCFAGFGMLVLLIVLIRVERSIHRLAASNTMAP</sequence>
<evidence type="ECO:0000256" key="1">
    <source>
        <dbReference type="SAM" id="Phobius"/>
    </source>
</evidence>
<organism evidence="2">
    <name type="scientific">Cupriavidus necator</name>
    <name type="common">Alcaligenes eutrophus</name>
    <name type="synonym">Ralstonia eutropha</name>
    <dbReference type="NCBI Taxonomy" id="106590"/>
    <lineage>
        <taxon>Bacteria</taxon>
        <taxon>Pseudomonadati</taxon>
        <taxon>Pseudomonadota</taxon>
        <taxon>Betaproteobacteria</taxon>
        <taxon>Burkholderiales</taxon>
        <taxon>Burkholderiaceae</taxon>
        <taxon>Cupriavidus</taxon>
    </lineage>
</organism>
<keyword evidence="1" id="KW-1133">Transmembrane helix</keyword>
<name>A0A1K0JNM1_CUPNE</name>
<feature type="transmembrane region" description="Helical" evidence="1">
    <location>
        <begin position="186"/>
        <end position="207"/>
    </location>
</feature>
<proteinExistence type="predicted"/>
<dbReference type="EMBL" id="FMSH01000484">
    <property type="protein sequence ID" value="SCU95545.1"/>
    <property type="molecule type" value="Genomic_DNA"/>
</dbReference>